<dbReference type="OrthoDB" id="1924787at2759"/>
<protein>
    <recommendedName>
        <fullName evidence="4">Exostosin GT47 domain-containing protein</fullName>
    </recommendedName>
</protein>
<evidence type="ECO:0000256" key="2">
    <source>
        <dbReference type="ARBA" id="ARBA00010271"/>
    </source>
</evidence>
<keyword evidence="3" id="KW-0333">Golgi apparatus</keyword>
<comment type="caution">
    <text evidence="5">The sequence shown here is derived from an EMBL/GenBank/DDBJ whole genome shotgun (WGS) entry which is preliminary data.</text>
</comment>
<keyword evidence="6" id="KW-1185">Reference proteome</keyword>
<dbReference type="InterPro" id="IPR004263">
    <property type="entry name" value="Exostosin"/>
</dbReference>
<dbReference type="InterPro" id="IPR040911">
    <property type="entry name" value="Exostosin_GT47"/>
</dbReference>
<organism evidence="5 6">
    <name type="scientific">Coccomyxa subellipsoidea (strain C-169)</name>
    <name type="common">Green microalga</name>
    <dbReference type="NCBI Taxonomy" id="574566"/>
    <lineage>
        <taxon>Eukaryota</taxon>
        <taxon>Viridiplantae</taxon>
        <taxon>Chlorophyta</taxon>
        <taxon>core chlorophytes</taxon>
        <taxon>Trebouxiophyceae</taxon>
        <taxon>Trebouxiophyceae incertae sedis</taxon>
        <taxon>Coccomyxaceae</taxon>
        <taxon>Coccomyxa</taxon>
        <taxon>Coccomyxa subellipsoidea</taxon>
    </lineage>
</organism>
<dbReference type="KEGG" id="csl:COCSUDRAFT_9432"/>
<dbReference type="PANTHER" id="PTHR11062">
    <property type="entry name" value="EXOSTOSIN HEPARAN SULFATE GLYCOSYLTRANSFERASE -RELATED"/>
    <property type="match status" value="1"/>
</dbReference>
<evidence type="ECO:0000313" key="6">
    <source>
        <dbReference type="Proteomes" id="UP000007264"/>
    </source>
</evidence>
<name>I0YJ48_COCSC</name>
<accession>I0YJ48</accession>
<dbReference type="GeneID" id="17036328"/>
<comment type="similarity">
    <text evidence="2">Belongs to the glycosyltransferase 47 family.</text>
</comment>
<sequence>LFLSQSEDWKVVTESSNFSFCPRGYGPTSFRLYETLQLGTIPIYVWEEEKWLPFEDLIDWNEFAIIVESRDIDSIAAKIAEADLPRMQAALAKHSHMFTYDFTVQYILKRLADE</sequence>
<dbReference type="eggNOG" id="ENOG502SRR6">
    <property type="taxonomic scope" value="Eukaryota"/>
</dbReference>
<dbReference type="Pfam" id="PF03016">
    <property type="entry name" value="Exostosin_GT47"/>
    <property type="match status" value="1"/>
</dbReference>
<dbReference type="GO" id="GO:0016757">
    <property type="term" value="F:glycosyltransferase activity"/>
    <property type="evidence" value="ECO:0007669"/>
    <property type="project" value="InterPro"/>
</dbReference>
<evidence type="ECO:0000256" key="3">
    <source>
        <dbReference type="ARBA" id="ARBA00023034"/>
    </source>
</evidence>
<dbReference type="RefSeq" id="XP_005642961.1">
    <property type="nucleotide sequence ID" value="XM_005642904.1"/>
</dbReference>
<dbReference type="AlphaFoldDB" id="I0YJ48"/>
<evidence type="ECO:0000313" key="5">
    <source>
        <dbReference type="EMBL" id="EIE18417.1"/>
    </source>
</evidence>
<dbReference type="Proteomes" id="UP000007264">
    <property type="component" value="Unassembled WGS sequence"/>
</dbReference>
<dbReference type="EMBL" id="AGSI01000024">
    <property type="protein sequence ID" value="EIE18417.1"/>
    <property type="molecule type" value="Genomic_DNA"/>
</dbReference>
<evidence type="ECO:0000259" key="4">
    <source>
        <dbReference type="Pfam" id="PF03016"/>
    </source>
</evidence>
<feature type="non-terminal residue" evidence="5">
    <location>
        <position position="114"/>
    </location>
</feature>
<proteinExistence type="inferred from homology"/>
<feature type="domain" description="Exostosin GT47" evidence="4">
    <location>
        <begin position="14"/>
        <end position="79"/>
    </location>
</feature>
<gene>
    <name evidence="5" type="ORF">COCSUDRAFT_9432</name>
</gene>
<reference evidence="5 6" key="1">
    <citation type="journal article" date="2012" name="Genome Biol.">
        <title>The genome of the polar eukaryotic microalga coccomyxa subellipsoidea reveals traits of cold adaptation.</title>
        <authorList>
            <person name="Blanc G."/>
            <person name="Agarkova I."/>
            <person name="Grimwood J."/>
            <person name="Kuo A."/>
            <person name="Brueggeman A."/>
            <person name="Dunigan D."/>
            <person name="Gurnon J."/>
            <person name="Ladunga I."/>
            <person name="Lindquist E."/>
            <person name="Lucas S."/>
            <person name="Pangilinan J."/>
            <person name="Proschold T."/>
            <person name="Salamov A."/>
            <person name="Schmutz J."/>
            <person name="Weeks D."/>
            <person name="Yamada T."/>
            <person name="Claverie J.M."/>
            <person name="Grigoriev I."/>
            <person name="Van Etten J."/>
            <person name="Lomsadze A."/>
            <person name="Borodovsky M."/>
        </authorList>
    </citation>
    <scope>NUCLEOTIDE SEQUENCE [LARGE SCALE GENOMIC DNA]</scope>
    <source>
        <strain evidence="5 6">C-169</strain>
    </source>
</reference>
<dbReference type="GO" id="GO:0000139">
    <property type="term" value="C:Golgi membrane"/>
    <property type="evidence" value="ECO:0007669"/>
    <property type="project" value="UniProtKB-SubCell"/>
</dbReference>
<feature type="non-terminal residue" evidence="5">
    <location>
        <position position="1"/>
    </location>
</feature>
<comment type="subcellular location">
    <subcellularLocation>
        <location evidence="1">Golgi apparatus membrane</location>
        <topology evidence="1">Single-pass type II membrane protein</topology>
    </subcellularLocation>
</comment>
<evidence type="ECO:0000256" key="1">
    <source>
        <dbReference type="ARBA" id="ARBA00004323"/>
    </source>
</evidence>